<proteinExistence type="predicted"/>
<name>A0A5C5ZBM7_9BACT</name>
<reference evidence="1 2" key="1">
    <citation type="submission" date="2019-02" db="EMBL/GenBank/DDBJ databases">
        <title>Deep-cultivation of Planctomycetes and their phenomic and genomic characterization uncovers novel biology.</title>
        <authorList>
            <person name="Wiegand S."/>
            <person name="Jogler M."/>
            <person name="Boedeker C."/>
            <person name="Pinto D."/>
            <person name="Vollmers J."/>
            <person name="Rivas-Marin E."/>
            <person name="Kohn T."/>
            <person name="Peeters S.H."/>
            <person name="Heuer A."/>
            <person name="Rast P."/>
            <person name="Oberbeckmann S."/>
            <person name="Bunk B."/>
            <person name="Jeske O."/>
            <person name="Meyerdierks A."/>
            <person name="Storesund J.E."/>
            <person name="Kallscheuer N."/>
            <person name="Luecker S."/>
            <person name="Lage O.M."/>
            <person name="Pohl T."/>
            <person name="Merkel B.J."/>
            <person name="Hornburger P."/>
            <person name="Mueller R.-W."/>
            <person name="Bruemmer F."/>
            <person name="Labrenz M."/>
            <person name="Spormann A.M."/>
            <person name="Op Den Camp H."/>
            <person name="Overmann J."/>
            <person name="Amann R."/>
            <person name="Jetten M.S.M."/>
            <person name="Mascher T."/>
            <person name="Medema M.H."/>
            <person name="Devos D.P."/>
            <person name="Kaster A.-K."/>
            <person name="Ovreas L."/>
            <person name="Rohde M."/>
            <person name="Galperin M.Y."/>
            <person name="Jogler C."/>
        </authorList>
    </citation>
    <scope>NUCLEOTIDE SEQUENCE [LARGE SCALE GENOMIC DNA]</scope>
    <source>
        <strain evidence="1 2">CA13</strain>
    </source>
</reference>
<accession>A0A5C5ZBM7</accession>
<dbReference type="Proteomes" id="UP000315010">
    <property type="component" value="Unassembled WGS sequence"/>
</dbReference>
<gene>
    <name evidence="1" type="ORF">CA13_61940</name>
</gene>
<organism evidence="1 2">
    <name type="scientific">Novipirellula herctigrandis</name>
    <dbReference type="NCBI Taxonomy" id="2527986"/>
    <lineage>
        <taxon>Bacteria</taxon>
        <taxon>Pseudomonadati</taxon>
        <taxon>Planctomycetota</taxon>
        <taxon>Planctomycetia</taxon>
        <taxon>Pirellulales</taxon>
        <taxon>Pirellulaceae</taxon>
        <taxon>Novipirellula</taxon>
    </lineage>
</organism>
<protein>
    <submittedName>
        <fullName evidence="1">Uncharacterized protein</fullName>
    </submittedName>
</protein>
<keyword evidence="2" id="KW-1185">Reference proteome</keyword>
<dbReference type="Pfam" id="PF14885">
    <property type="entry name" value="GHL15"/>
    <property type="match status" value="1"/>
</dbReference>
<dbReference type="RefSeq" id="WP_419194959.1">
    <property type="nucleotide sequence ID" value="NZ_SJPJ01000001.1"/>
</dbReference>
<dbReference type="InterPro" id="IPR029455">
    <property type="entry name" value="GHL15"/>
</dbReference>
<dbReference type="EMBL" id="SJPJ01000001">
    <property type="protein sequence ID" value="TWT84714.1"/>
    <property type="molecule type" value="Genomic_DNA"/>
</dbReference>
<evidence type="ECO:0000313" key="1">
    <source>
        <dbReference type="EMBL" id="TWT84714.1"/>
    </source>
</evidence>
<sequence>MPFIPGAFLVGRDGNDKLIRNRIQAYDLTNKMLRDWWINAAKEVCSDPSIDGIFLDGVVKILEPAFLKGVIGEEKKAAELAGYVTMMKDTRNMLGPQKLMLANILRARFPDSGLRYIKTLDGSYIEGFEGAVGMSKKDYVAQGIKDFQKAARQGSIIAYTCGLGGNQQDADETPRSATRVNTPIRRGKDVKNRFNYQLAIFLICAEKYSYFDLKDSYDAKKSKTWLTHPADYDRPLGPPKGPAFRDGYTYSRVFAHASVQLDIENETANIVWKQQEPK</sequence>
<evidence type="ECO:0000313" key="2">
    <source>
        <dbReference type="Proteomes" id="UP000315010"/>
    </source>
</evidence>
<dbReference type="AlphaFoldDB" id="A0A5C5ZBM7"/>
<comment type="caution">
    <text evidence="1">The sequence shown here is derived from an EMBL/GenBank/DDBJ whole genome shotgun (WGS) entry which is preliminary data.</text>
</comment>